<evidence type="ECO:0000313" key="2">
    <source>
        <dbReference type="Proteomes" id="UP001147733"/>
    </source>
</evidence>
<protein>
    <submittedName>
        <fullName evidence="1">Uncharacterized protein</fullName>
    </submittedName>
</protein>
<accession>A0A9W9NQP1</accession>
<dbReference type="Proteomes" id="UP001147733">
    <property type="component" value="Unassembled WGS sequence"/>
</dbReference>
<proteinExistence type="predicted"/>
<evidence type="ECO:0000313" key="1">
    <source>
        <dbReference type="EMBL" id="KAJ5224365.1"/>
    </source>
</evidence>
<sequence>MPKVGSQRDKTNGAKLDVVVLWGWAARVRSKRRGWRAFFLARFTAGRPELPPKVDSAIQWS</sequence>
<organism evidence="1 2">
    <name type="scientific">Penicillium citrinum</name>
    <dbReference type="NCBI Taxonomy" id="5077"/>
    <lineage>
        <taxon>Eukaryota</taxon>
        <taxon>Fungi</taxon>
        <taxon>Dikarya</taxon>
        <taxon>Ascomycota</taxon>
        <taxon>Pezizomycotina</taxon>
        <taxon>Eurotiomycetes</taxon>
        <taxon>Eurotiomycetidae</taxon>
        <taxon>Eurotiales</taxon>
        <taxon>Aspergillaceae</taxon>
        <taxon>Penicillium</taxon>
    </lineage>
</organism>
<dbReference type="EMBL" id="JAPQKT010000007">
    <property type="protein sequence ID" value="KAJ5224365.1"/>
    <property type="molecule type" value="Genomic_DNA"/>
</dbReference>
<dbReference type="AlphaFoldDB" id="A0A9W9NQP1"/>
<name>A0A9W9NQP1_PENCI</name>
<keyword evidence="2" id="KW-1185">Reference proteome</keyword>
<dbReference type="RefSeq" id="XP_056498337.1">
    <property type="nucleotide sequence ID" value="XM_056646786.1"/>
</dbReference>
<gene>
    <name evidence="1" type="ORF">N7469_007868</name>
</gene>
<dbReference type="GeneID" id="81385953"/>
<comment type="caution">
    <text evidence="1">The sequence shown here is derived from an EMBL/GenBank/DDBJ whole genome shotgun (WGS) entry which is preliminary data.</text>
</comment>
<reference evidence="1" key="2">
    <citation type="journal article" date="2023" name="IMA Fungus">
        <title>Comparative genomic study of the Penicillium genus elucidates a diverse pangenome and 15 lateral gene transfer events.</title>
        <authorList>
            <person name="Petersen C."/>
            <person name="Sorensen T."/>
            <person name="Nielsen M.R."/>
            <person name="Sondergaard T.E."/>
            <person name="Sorensen J.L."/>
            <person name="Fitzpatrick D.A."/>
            <person name="Frisvad J.C."/>
            <person name="Nielsen K.L."/>
        </authorList>
    </citation>
    <scope>NUCLEOTIDE SEQUENCE</scope>
    <source>
        <strain evidence="1">IBT 23319</strain>
    </source>
</reference>
<reference evidence="1" key="1">
    <citation type="submission" date="2022-11" db="EMBL/GenBank/DDBJ databases">
        <authorList>
            <person name="Petersen C."/>
        </authorList>
    </citation>
    <scope>NUCLEOTIDE SEQUENCE</scope>
    <source>
        <strain evidence="1">IBT 23319</strain>
    </source>
</reference>